<comment type="caution">
    <text evidence="1">The sequence shown here is derived from an EMBL/GenBank/DDBJ whole genome shotgun (WGS) entry which is preliminary data.</text>
</comment>
<dbReference type="EMBL" id="VFOM01000002">
    <property type="protein sequence ID" value="TQL46726.1"/>
    <property type="molecule type" value="Genomic_DNA"/>
</dbReference>
<evidence type="ECO:0000313" key="1">
    <source>
        <dbReference type="EMBL" id="TQL46726.1"/>
    </source>
</evidence>
<dbReference type="InterPro" id="IPR036388">
    <property type="entry name" value="WH-like_DNA-bd_sf"/>
</dbReference>
<proteinExistence type="predicted"/>
<reference evidence="1 2" key="1">
    <citation type="submission" date="2019-06" db="EMBL/GenBank/DDBJ databases">
        <title>Sequencing the genomes of 1000 actinobacteria strains.</title>
        <authorList>
            <person name="Klenk H.-P."/>
        </authorList>
    </citation>
    <scope>NUCLEOTIDE SEQUENCE [LARGE SCALE GENOMIC DNA]</scope>
    <source>
        <strain evidence="1 2">DSM 26477</strain>
    </source>
</reference>
<evidence type="ECO:0000313" key="2">
    <source>
        <dbReference type="Proteomes" id="UP000317998"/>
    </source>
</evidence>
<dbReference type="InterPro" id="IPR036390">
    <property type="entry name" value="WH_DNA-bd_sf"/>
</dbReference>
<sequence>MAERPIGYWLKLVDRLIDERFAAILEEHGVTRRQWQLLGIITTEGTPVDLLDSAIAPFLPSDGSETSADHLDELIESDWLDFDGELYKLTERGQQAFGRLSTVVGELRGAVGDGVSEDDYTTTLATLELMARNLGYTNSADTN</sequence>
<dbReference type="OrthoDB" id="3697068at2"/>
<dbReference type="Proteomes" id="UP000317998">
    <property type="component" value="Unassembled WGS sequence"/>
</dbReference>
<dbReference type="RefSeq" id="WP_141881365.1">
    <property type="nucleotide sequence ID" value="NZ_VFOM01000002.1"/>
</dbReference>
<dbReference type="AlphaFoldDB" id="A0A542YF57"/>
<organism evidence="1 2">
    <name type="scientific">Homoserinimonas aerilata</name>
    <dbReference type="NCBI Taxonomy" id="1162970"/>
    <lineage>
        <taxon>Bacteria</taxon>
        <taxon>Bacillati</taxon>
        <taxon>Actinomycetota</taxon>
        <taxon>Actinomycetes</taxon>
        <taxon>Micrococcales</taxon>
        <taxon>Microbacteriaceae</taxon>
        <taxon>Homoserinimonas</taxon>
    </lineage>
</organism>
<protein>
    <recommendedName>
        <fullName evidence="3">DNA-binding MarR family transcriptional regulator</fullName>
    </recommendedName>
</protein>
<gene>
    <name evidence="1" type="ORF">FB562_2251</name>
</gene>
<dbReference type="Gene3D" id="1.10.10.10">
    <property type="entry name" value="Winged helix-like DNA-binding domain superfamily/Winged helix DNA-binding domain"/>
    <property type="match status" value="1"/>
</dbReference>
<name>A0A542YF57_9MICO</name>
<accession>A0A542YF57</accession>
<keyword evidence="2" id="KW-1185">Reference proteome</keyword>
<dbReference type="SUPFAM" id="SSF46785">
    <property type="entry name" value="Winged helix' DNA-binding domain"/>
    <property type="match status" value="1"/>
</dbReference>
<evidence type="ECO:0008006" key="3">
    <source>
        <dbReference type="Google" id="ProtNLM"/>
    </source>
</evidence>